<evidence type="ECO:0008006" key="4">
    <source>
        <dbReference type="Google" id="ProtNLM"/>
    </source>
</evidence>
<evidence type="ECO:0000256" key="1">
    <source>
        <dbReference type="SAM" id="Phobius"/>
    </source>
</evidence>
<keyword evidence="1" id="KW-0472">Membrane</keyword>
<keyword evidence="1" id="KW-0812">Transmembrane</keyword>
<keyword evidence="1" id="KW-1133">Transmembrane helix</keyword>
<name>A0A2S7X481_9GAMM</name>
<gene>
    <name evidence="2" type="ORF">BTO22_16240</name>
</gene>
<feature type="transmembrane region" description="Helical" evidence="1">
    <location>
        <begin position="12"/>
        <end position="30"/>
    </location>
</feature>
<dbReference type="EMBL" id="MSCO01000002">
    <property type="protein sequence ID" value="PQJ85027.1"/>
    <property type="molecule type" value="Genomic_DNA"/>
</dbReference>
<dbReference type="OrthoDB" id="5918684at2"/>
<comment type="caution">
    <text evidence="2">The sequence shown here is derived from an EMBL/GenBank/DDBJ whole genome shotgun (WGS) entry which is preliminary data.</text>
</comment>
<dbReference type="AlphaFoldDB" id="A0A2S7X481"/>
<sequence>MQNNKQITTRNLIIIFIVLAVFGIAAKPFLSNIEHQSKVRVLDKIKKSVEHANKTQKLDTTSIIALINPQDSLLASFDENKTYIGFADSIEELKNGKCYFLYTQENEATTTHSTIENSGC</sequence>
<reference evidence="2 3" key="1">
    <citation type="submission" date="2016-12" db="EMBL/GenBank/DDBJ databases">
        <title>Diversity of luminous bacteria.</title>
        <authorList>
            <person name="Yoshizawa S."/>
            <person name="Kogure K."/>
        </authorList>
    </citation>
    <scope>NUCLEOTIDE SEQUENCE [LARGE SCALE GENOMIC DNA]</scope>
    <source>
        <strain evidence="2 3">ATCC 33715</strain>
    </source>
</reference>
<protein>
    <recommendedName>
        <fullName evidence="4">Pilus assembly protein PilA</fullName>
    </recommendedName>
</protein>
<dbReference type="RefSeq" id="WP_105056394.1">
    <property type="nucleotide sequence ID" value="NZ_CAWNRT010000002.1"/>
</dbReference>
<proteinExistence type="predicted"/>
<evidence type="ECO:0000313" key="2">
    <source>
        <dbReference type="EMBL" id="PQJ85027.1"/>
    </source>
</evidence>
<dbReference type="Proteomes" id="UP000239263">
    <property type="component" value="Unassembled WGS sequence"/>
</dbReference>
<evidence type="ECO:0000313" key="3">
    <source>
        <dbReference type="Proteomes" id="UP000239263"/>
    </source>
</evidence>
<accession>A0A2S7X481</accession>
<organism evidence="2 3">
    <name type="scientific">Aliivibrio sifiae</name>
    <dbReference type="NCBI Taxonomy" id="566293"/>
    <lineage>
        <taxon>Bacteria</taxon>
        <taxon>Pseudomonadati</taxon>
        <taxon>Pseudomonadota</taxon>
        <taxon>Gammaproteobacteria</taxon>
        <taxon>Vibrionales</taxon>
        <taxon>Vibrionaceae</taxon>
        <taxon>Aliivibrio</taxon>
    </lineage>
</organism>